<dbReference type="InterPro" id="IPR045338">
    <property type="entry name" value="DUF6535"/>
</dbReference>
<evidence type="ECO:0000256" key="2">
    <source>
        <dbReference type="SAM" id="Phobius"/>
    </source>
</evidence>
<feature type="domain" description="DUF6535" evidence="3">
    <location>
        <begin position="33"/>
        <end position="209"/>
    </location>
</feature>
<dbReference type="Pfam" id="PF20153">
    <property type="entry name" value="DUF6535"/>
    <property type="match status" value="1"/>
</dbReference>
<comment type="caution">
    <text evidence="4">The sequence shown here is derived from an EMBL/GenBank/DDBJ whole genome shotgun (WGS) entry which is preliminary data.</text>
</comment>
<evidence type="ECO:0000256" key="1">
    <source>
        <dbReference type="SAM" id="MobiDB-lite"/>
    </source>
</evidence>
<keyword evidence="2" id="KW-1133">Transmembrane helix</keyword>
<feature type="transmembrane region" description="Helical" evidence="2">
    <location>
        <begin position="57"/>
        <end position="74"/>
    </location>
</feature>
<feature type="transmembrane region" description="Helical" evidence="2">
    <location>
        <begin position="215"/>
        <end position="239"/>
    </location>
</feature>
<feature type="region of interest" description="Disordered" evidence="1">
    <location>
        <begin position="1"/>
        <end position="25"/>
    </location>
</feature>
<protein>
    <recommendedName>
        <fullName evidence="3">DUF6535 domain-containing protein</fullName>
    </recommendedName>
</protein>
<feature type="transmembrane region" description="Helical" evidence="2">
    <location>
        <begin position="127"/>
        <end position="146"/>
    </location>
</feature>
<name>A0AAW0AJH2_9AGAR</name>
<dbReference type="Proteomes" id="UP001362999">
    <property type="component" value="Unassembled WGS sequence"/>
</dbReference>
<dbReference type="AlphaFoldDB" id="A0AAW0AJH2"/>
<keyword evidence="2" id="KW-0472">Membrane</keyword>
<proteinExistence type="predicted"/>
<keyword evidence="2" id="KW-0812">Transmembrane</keyword>
<keyword evidence="5" id="KW-1185">Reference proteome</keyword>
<gene>
    <name evidence="4" type="ORF">R3P38DRAFT_3207468</name>
</gene>
<feature type="transmembrane region" description="Helical" evidence="2">
    <location>
        <begin position="188"/>
        <end position="209"/>
    </location>
</feature>
<evidence type="ECO:0000313" key="4">
    <source>
        <dbReference type="EMBL" id="KAK7013319.1"/>
    </source>
</evidence>
<dbReference type="EMBL" id="JAWWNJ010000060">
    <property type="protein sequence ID" value="KAK7013319.1"/>
    <property type="molecule type" value="Genomic_DNA"/>
</dbReference>
<reference evidence="4 5" key="1">
    <citation type="journal article" date="2024" name="J Genomics">
        <title>Draft genome sequencing and assembly of Favolaschia claudopus CIRM-BRFM 2984 isolated from oak limbs.</title>
        <authorList>
            <person name="Navarro D."/>
            <person name="Drula E."/>
            <person name="Chaduli D."/>
            <person name="Cazenave R."/>
            <person name="Ahrendt S."/>
            <person name="Wang J."/>
            <person name="Lipzen A."/>
            <person name="Daum C."/>
            <person name="Barry K."/>
            <person name="Grigoriev I.V."/>
            <person name="Favel A."/>
            <person name="Rosso M.N."/>
            <person name="Martin F."/>
        </authorList>
    </citation>
    <scope>NUCLEOTIDE SEQUENCE [LARGE SCALE GENOMIC DNA]</scope>
    <source>
        <strain evidence="4 5">CIRM-BRFM 2984</strain>
    </source>
</reference>
<feature type="compositionally biased region" description="Low complexity" evidence="1">
    <location>
        <begin position="1"/>
        <end position="21"/>
    </location>
</feature>
<evidence type="ECO:0000259" key="3">
    <source>
        <dbReference type="Pfam" id="PF20153"/>
    </source>
</evidence>
<evidence type="ECO:0000313" key="5">
    <source>
        <dbReference type="Proteomes" id="UP001362999"/>
    </source>
</evidence>
<sequence>MSSDDSSSSEAESSSSSYSADDPSHDTAGAKIWSVYVSEAEKYDKALVDSWKSDMDGLLIFAGLFSAILTAFLIESYKTLTPDSGDDMKSLLTQISTQLSGIANGSSVSLPVAESFVPPTWSLVCNLLWFISLGLSLSCALIATLVEQWARDFKYKTEMRSAPVIRARIYSYLYSGLKRFNMHAVVEIIPFLLHASLILFFTGLVAFLVPVNKAVMISVIILLGIMVIAYTTLTVFPLFSCQSPYQTPLSTGLWRAIQLTRSIWRSASKRHTLPTSRVDAMNKAALEDSAQRSQRDYHALAWTLGSVSDDDELEPFLEGIVHALASTEYYRSPYGELIGRLLQSRDSRLLQRVDDFLYRCESKILLLETQTRRQLIALKCLWAMAAIPAKEFTNHLDPVKLVSLRLDHFDFSILVTDSNGRPPVVHEHQLSVHAMLRLNVLITALCTVHNTVRFLSDGRRSSHEEIPHLLTNVPPQSVQELFPPHILEPLHALLDSPLWKDYHLARFGDQLSMDMLDILPLKNCIRQDLPRHSAARRLWLDECLASLECLRQQLIRMGHEYFSDFMICAARLGSPPYEFHRTHLMLSRYLLRPEAVAPITAIYLTACNAVIYYQCHEHTSYQPQVDSILATLLERLGQFQKISPNPDGPLPENLNLSLYLSKSYFDRSESRVLLACGPWWMCSCLTSELATKSPHVRSESAELILRAMWEVVAKMGDVDMTRVEVRDVRTAIAQSQCMLEALRGITDYPETVSLIALTQMAILCQGLFAQDPTSSRFGKHVENLTRFIDQASTLDSPPYKMEETMTRLMGFWPSGGPNAVNPPQQLNFAKSWKAALEHDSPQGFATAIVEIISTCRLLEGYGDEGYARFRWLDDCEAARIFVEGIDIAERRENISAISRTRLAAIRESLMTVVDVQETQILATGTDS</sequence>
<organism evidence="4 5">
    <name type="scientific">Favolaschia claudopus</name>
    <dbReference type="NCBI Taxonomy" id="2862362"/>
    <lineage>
        <taxon>Eukaryota</taxon>
        <taxon>Fungi</taxon>
        <taxon>Dikarya</taxon>
        <taxon>Basidiomycota</taxon>
        <taxon>Agaricomycotina</taxon>
        <taxon>Agaricomycetes</taxon>
        <taxon>Agaricomycetidae</taxon>
        <taxon>Agaricales</taxon>
        <taxon>Marasmiineae</taxon>
        <taxon>Mycenaceae</taxon>
        <taxon>Favolaschia</taxon>
    </lineage>
</organism>
<accession>A0AAW0AJH2</accession>